<feature type="region of interest" description="Disordered" evidence="1">
    <location>
        <begin position="216"/>
        <end position="251"/>
    </location>
</feature>
<proteinExistence type="predicted"/>
<evidence type="ECO:0000313" key="3">
    <source>
        <dbReference type="EMBL" id="CEM19574.1"/>
    </source>
</evidence>
<dbReference type="EMBL" id="CDMZ01000691">
    <property type="protein sequence ID" value="CEM19574.1"/>
    <property type="molecule type" value="Genomic_DNA"/>
</dbReference>
<dbReference type="PhylomeDB" id="A0A0G4FX66"/>
<feature type="compositionally biased region" description="Polar residues" evidence="1">
    <location>
        <begin position="319"/>
        <end position="328"/>
    </location>
</feature>
<feature type="compositionally biased region" description="Basic and acidic residues" evidence="1">
    <location>
        <begin position="680"/>
        <end position="694"/>
    </location>
</feature>
<accession>A0A0G4FX66</accession>
<feature type="compositionally biased region" description="Basic and acidic residues" evidence="1">
    <location>
        <begin position="408"/>
        <end position="420"/>
    </location>
</feature>
<keyword evidence="2" id="KW-1133">Transmembrane helix</keyword>
<feature type="region of interest" description="Disordered" evidence="1">
    <location>
        <begin position="662"/>
        <end position="706"/>
    </location>
</feature>
<feature type="compositionally biased region" description="Basic residues" evidence="1">
    <location>
        <begin position="665"/>
        <end position="679"/>
    </location>
</feature>
<gene>
    <name evidence="3" type="ORF">Cvel_19130</name>
</gene>
<reference evidence="3" key="1">
    <citation type="submission" date="2014-11" db="EMBL/GenBank/DDBJ databases">
        <authorList>
            <person name="Otto D Thomas"/>
            <person name="Naeem Raeece"/>
        </authorList>
    </citation>
    <scope>NUCLEOTIDE SEQUENCE</scope>
</reference>
<feature type="transmembrane region" description="Helical" evidence="2">
    <location>
        <begin position="604"/>
        <end position="625"/>
    </location>
</feature>
<feature type="transmembrane region" description="Helical" evidence="2">
    <location>
        <begin position="825"/>
        <end position="853"/>
    </location>
</feature>
<dbReference type="VEuPathDB" id="CryptoDB:Cvel_19130"/>
<dbReference type="AlphaFoldDB" id="A0A0G4FX66"/>
<feature type="region of interest" description="Disordered" evidence="1">
    <location>
        <begin position="745"/>
        <end position="768"/>
    </location>
</feature>
<evidence type="ECO:0000256" key="2">
    <source>
        <dbReference type="SAM" id="Phobius"/>
    </source>
</evidence>
<organism evidence="3">
    <name type="scientific">Chromera velia CCMP2878</name>
    <dbReference type="NCBI Taxonomy" id="1169474"/>
    <lineage>
        <taxon>Eukaryota</taxon>
        <taxon>Sar</taxon>
        <taxon>Alveolata</taxon>
        <taxon>Colpodellida</taxon>
        <taxon>Chromeraceae</taxon>
        <taxon>Chromera</taxon>
    </lineage>
</organism>
<feature type="compositionally biased region" description="Basic and acidic residues" evidence="1">
    <location>
        <begin position="176"/>
        <end position="193"/>
    </location>
</feature>
<feature type="compositionally biased region" description="Basic and acidic residues" evidence="1">
    <location>
        <begin position="745"/>
        <end position="759"/>
    </location>
</feature>
<evidence type="ECO:0008006" key="4">
    <source>
        <dbReference type="Google" id="ProtNLM"/>
    </source>
</evidence>
<feature type="transmembrane region" description="Helical" evidence="2">
    <location>
        <begin position="551"/>
        <end position="575"/>
    </location>
</feature>
<feature type="region of interest" description="Disordered" evidence="1">
    <location>
        <begin position="289"/>
        <end position="356"/>
    </location>
</feature>
<feature type="region of interest" description="Disordered" evidence="1">
    <location>
        <begin position="155"/>
        <end position="198"/>
    </location>
</feature>
<sequence>MSEKGESTQNRPQCNTLRGFNKAQAPSSLVWKHQEVPVALETGEAFVKITKRRETSTDGSHLSLSDAVPPPLMASFGCCACPSSINKVNPSARAENKNSSSTSSLEEQFLVLPNWCVVSARLLLPQDFASKSSACGSSGEPASFLFTATPLPSPCSSSSPSPSRSPHPPCPPTNPKKRERDLKSFHSEKRKSASDSADESGLDIAVRFWASDESPLIESSGVAEEEDEEEFRRRDGQRQRVPVHQGKKKVTQVPPINFKERTQRMIKQTTGMLFSTKKKEMEETLNLEEKLSNQKGTSSSRLFPPPHRDRRKLPPEGQKGSSYLTSPHVNIPLSGGQRLHKQHGALHSPQASRLDPSPEFRLSEWMDESPDNALLRLFVRCPGKTPSGVVGLDLSVDLPSCTEEIEEEKEKERTAKKGEGNYENVDGGGLAGPSQTVKANAVSVSLSCKENHESSESESSNPVLRARLKAVRELHEIGRMCLMTNRQCRSSLMATLPTLWRDIETQMEDDLQRVRSLGWSSDHLRFRLLAKRVQTIVFGKGRKDSPGVPRWVVVLHGWCVTLNWAFLVLVFFSALSSGEPQWEEEMKPGDLISAILSPFGKSSMLSALFVFAFSIPLQLFLHFLLKPRTPHLPLLRSLTIVARGGQRVTADHANLIWASKISPGSRKRGGKQKKKKGKEKVKGEKTEEKGKDVTSNKSTKKSPAPRLPMIVSLLPRAFSNANTGHARLQGLAAWRRIRVEEKKERREQGDSCAEEQKGETKRRKRREGRLGFLKAKDQGVAGLSVRQVDAERPSAEDRPSIFLATKKWILPEVYRAYWLRRQARCTLFGVIFCSCWGSLCAFYILCFALVYPISRSNWIDMTNSVATILLLNAIIRPLVSAAQVGVSLLTLLGILQSPELTL</sequence>
<name>A0A0G4FX66_9ALVE</name>
<feature type="region of interest" description="Disordered" evidence="1">
    <location>
        <begin position="406"/>
        <end position="434"/>
    </location>
</feature>
<evidence type="ECO:0000256" key="1">
    <source>
        <dbReference type="SAM" id="MobiDB-lite"/>
    </source>
</evidence>
<keyword evidence="2" id="KW-0472">Membrane</keyword>
<feature type="transmembrane region" description="Helical" evidence="2">
    <location>
        <begin position="873"/>
        <end position="895"/>
    </location>
</feature>
<feature type="compositionally biased region" description="Pro residues" evidence="1">
    <location>
        <begin position="163"/>
        <end position="174"/>
    </location>
</feature>
<protein>
    <recommendedName>
        <fullName evidence="4">Transmembrane protein</fullName>
    </recommendedName>
</protein>
<keyword evidence="2" id="KW-0812">Transmembrane</keyword>